<name>A0AAV7SAC4_PLEWA</name>
<dbReference type="EMBL" id="JANPWB010000008">
    <property type="protein sequence ID" value="KAJ1160766.1"/>
    <property type="molecule type" value="Genomic_DNA"/>
</dbReference>
<proteinExistence type="predicted"/>
<keyword evidence="2" id="KW-1185">Reference proteome</keyword>
<reference evidence="1" key="1">
    <citation type="journal article" date="2022" name="bioRxiv">
        <title>Sequencing and chromosome-scale assembly of the giantPleurodeles waltlgenome.</title>
        <authorList>
            <person name="Brown T."/>
            <person name="Elewa A."/>
            <person name="Iarovenko S."/>
            <person name="Subramanian E."/>
            <person name="Araus A.J."/>
            <person name="Petzold A."/>
            <person name="Susuki M."/>
            <person name="Suzuki K.-i.T."/>
            <person name="Hayashi T."/>
            <person name="Toyoda A."/>
            <person name="Oliveira C."/>
            <person name="Osipova E."/>
            <person name="Leigh N.D."/>
            <person name="Simon A."/>
            <person name="Yun M.H."/>
        </authorList>
    </citation>
    <scope>NUCLEOTIDE SEQUENCE</scope>
    <source>
        <strain evidence="1">20211129_DDA</strain>
        <tissue evidence="1">Liver</tissue>
    </source>
</reference>
<organism evidence="1 2">
    <name type="scientific">Pleurodeles waltl</name>
    <name type="common">Iberian ribbed newt</name>
    <dbReference type="NCBI Taxonomy" id="8319"/>
    <lineage>
        <taxon>Eukaryota</taxon>
        <taxon>Metazoa</taxon>
        <taxon>Chordata</taxon>
        <taxon>Craniata</taxon>
        <taxon>Vertebrata</taxon>
        <taxon>Euteleostomi</taxon>
        <taxon>Amphibia</taxon>
        <taxon>Batrachia</taxon>
        <taxon>Caudata</taxon>
        <taxon>Salamandroidea</taxon>
        <taxon>Salamandridae</taxon>
        <taxon>Pleurodelinae</taxon>
        <taxon>Pleurodeles</taxon>
    </lineage>
</organism>
<dbReference type="Proteomes" id="UP001066276">
    <property type="component" value="Chromosome 4_2"/>
</dbReference>
<evidence type="ECO:0000313" key="2">
    <source>
        <dbReference type="Proteomes" id="UP001066276"/>
    </source>
</evidence>
<accession>A0AAV7SAC4</accession>
<sequence length="129" mass="14141">MPKHQSLRWQALAAGEQAAAANLAGQTLYRASGGQDAGVDGCRWFSSATPSRIRVRRLELWVLGWPTPLPIVSRHLPPPLLHRTANLDCCNQPQSPNPLDPLGLGIMALKIVSRRGGHQVGAHFFFVYK</sequence>
<evidence type="ECO:0000313" key="1">
    <source>
        <dbReference type="EMBL" id="KAJ1160766.1"/>
    </source>
</evidence>
<comment type="caution">
    <text evidence="1">The sequence shown here is derived from an EMBL/GenBank/DDBJ whole genome shotgun (WGS) entry which is preliminary data.</text>
</comment>
<protein>
    <submittedName>
        <fullName evidence="1">Uncharacterized protein</fullName>
    </submittedName>
</protein>
<gene>
    <name evidence="1" type="ORF">NDU88_001259</name>
</gene>
<dbReference type="AlphaFoldDB" id="A0AAV7SAC4"/>